<comment type="caution">
    <text evidence="3">The sequence shown here is derived from an EMBL/GenBank/DDBJ whole genome shotgun (WGS) entry which is preliminary data.</text>
</comment>
<accession>A0A524RM31</accession>
<name>A0A524RM31_9CHRO</name>
<dbReference type="Proteomes" id="UP000317990">
    <property type="component" value="Unassembled WGS sequence"/>
</dbReference>
<dbReference type="InterPro" id="IPR004155">
    <property type="entry name" value="PBS_lyase_HEAT"/>
</dbReference>
<dbReference type="Pfam" id="PF13646">
    <property type="entry name" value="HEAT_2"/>
    <property type="match status" value="2"/>
</dbReference>
<gene>
    <name evidence="3" type="ORF">ERJ67_08255</name>
</gene>
<dbReference type="SUPFAM" id="SSF48371">
    <property type="entry name" value="ARM repeat"/>
    <property type="match status" value="1"/>
</dbReference>
<protein>
    <submittedName>
        <fullName evidence="3">HEAT repeat domain-containing protein</fullName>
    </submittedName>
</protein>
<evidence type="ECO:0000256" key="1">
    <source>
        <dbReference type="ARBA" id="ARBA00022549"/>
    </source>
</evidence>
<dbReference type="EMBL" id="SRMO01000080">
    <property type="protein sequence ID" value="TGG91232.1"/>
    <property type="molecule type" value="Genomic_DNA"/>
</dbReference>
<proteinExistence type="predicted"/>
<keyword evidence="1" id="KW-0042">Antenna complex</keyword>
<dbReference type="AlphaFoldDB" id="A0A524RM31"/>
<sequence length="429" mass="46586">MDQAKFNNLFPGLGQQEAIAILSRPIAELEDVSDRYLAASHLINFPGPVTTAALMACAADQDPAQAQRIARRKAVESLARLDAREALGVIAACLGEEDIYLVETASWALAALACNDPAVHRQLIALLADPRQIRRVIIQALARLGVRDAIPAIAALRDDDDGMVAMAAITATARLAGDRAGLHQLQDYLLHPDVTLRRAVIQDLMDGEVVEAADAISSTPVSPVFRLRGARHLAELQRDALRADPAASRLLLQRFDRLLRDHPDDLTLVHAYDRPPDLAFLVRELYGTDFGRSYLAISTLERQHGVAALPALTASFADEGWNDYGAHYHLIHLFGRLGDAAVLPLVRQALDNQRPQFQKSRPAAALALARLEGVEAIPALNAAVTEDGSWELRYAALMALDQLGKAAPAMVLETEDWLVRLRATAAPLA</sequence>
<reference evidence="3 4" key="1">
    <citation type="journal article" date="2019" name="mSystems">
        <title>Life at home and on the roam: Genomic adaptions reflect the dual lifestyle of an intracellular, facultative symbiont.</title>
        <authorList>
            <person name="Burgsdorf I."/>
        </authorList>
    </citation>
    <scope>NUCLEOTIDE SEQUENCE [LARGE SCALE GENOMIC DNA]</scope>
    <source>
        <strain evidence="3">277cV</strain>
    </source>
</reference>
<dbReference type="GO" id="GO:0030089">
    <property type="term" value="C:phycobilisome"/>
    <property type="evidence" value="ECO:0007669"/>
    <property type="project" value="UniProtKB-KW"/>
</dbReference>
<evidence type="ECO:0000256" key="2">
    <source>
        <dbReference type="ARBA" id="ARBA00022738"/>
    </source>
</evidence>
<dbReference type="SMART" id="SM00567">
    <property type="entry name" value="EZ_HEAT"/>
    <property type="match status" value="6"/>
</dbReference>
<organism evidence="3 4">
    <name type="scientific">Aphanocapsa feldmannii 277cV</name>
    <dbReference type="NCBI Taxonomy" id="2507553"/>
    <lineage>
        <taxon>Bacteria</taxon>
        <taxon>Bacillati</taxon>
        <taxon>Cyanobacteriota</taxon>
        <taxon>Cyanophyceae</taxon>
        <taxon>Oscillatoriophycideae</taxon>
        <taxon>Chroococcales</taxon>
        <taxon>Microcystaceae</taxon>
        <taxon>Aphanocapsa</taxon>
    </lineage>
</organism>
<dbReference type="Gene3D" id="1.25.10.10">
    <property type="entry name" value="Leucine-rich Repeat Variant"/>
    <property type="match status" value="2"/>
</dbReference>
<evidence type="ECO:0000313" key="4">
    <source>
        <dbReference type="Proteomes" id="UP000317990"/>
    </source>
</evidence>
<evidence type="ECO:0000313" key="3">
    <source>
        <dbReference type="EMBL" id="TGG91232.1"/>
    </source>
</evidence>
<dbReference type="InterPro" id="IPR016024">
    <property type="entry name" value="ARM-type_fold"/>
</dbReference>
<keyword evidence="2" id="KW-0605">Phycobilisome</keyword>
<dbReference type="InterPro" id="IPR011989">
    <property type="entry name" value="ARM-like"/>
</dbReference>